<organism evidence="2">
    <name type="scientific">marine metagenome</name>
    <dbReference type="NCBI Taxonomy" id="408172"/>
    <lineage>
        <taxon>unclassified sequences</taxon>
        <taxon>metagenomes</taxon>
        <taxon>ecological metagenomes</taxon>
    </lineage>
</organism>
<name>A0A382PV87_9ZZZZ</name>
<sequence>QMGQLQLQLDLTLTTSLWLIALSGLLLLALRETNAMPTLLLVHLGFVFGFFITMPYSKMVHGLFRMLSLTLFYAEAEDAVGDPTGSE</sequence>
<evidence type="ECO:0000313" key="2">
    <source>
        <dbReference type="EMBL" id="SVC76575.1"/>
    </source>
</evidence>
<dbReference type="InterPro" id="IPR036197">
    <property type="entry name" value="NarG-like_sf"/>
</dbReference>
<keyword evidence="1" id="KW-0812">Transmembrane</keyword>
<keyword evidence="1" id="KW-1133">Transmembrane helix</keyword>
<dbReference type="AlphaFoldDB" id="A0A382PV87"/>
<feature type="non-terminal residue" evidence="2">
    <location>
        <position position="1"/>
    </location>
</feature>
<accession>A0A382PV87</accession>
<reference evidence="2" key="1">
    <citation type="submission" date="2018-05" db="EMBL/GenBank/DDBJ databases">
        <authorList>
            <person name="Lanie J.A."/>
            <person name="Ng W.-L."/>
            <person name="Kazmierczak K.M."/>
            <person name="Andrzejewski T.M."/>
            <person name="Davidsen T.M."/>
            <person name="Wayne K.J."/>
            <person name="Tettelin H."/>
            <person name="Glass J.I."/>
            <person name="Rusch D."/>
            <person name="Podicherti R."/>
            <person name="Tsui H.-C.T."/>
            <person name="Winkler M.E."/>
        </authorList>
    </citation>
    <scope>NUCLEOTIDE SEQUENCE</scope>
</reference>
<feature type="transmembrane region" description="Helical" evidence="1">
    <location>
        <begin position="36"/>
        <end position="56"/>
    </location>
</feature>
<dbReference type="EMBL" id="UINC01109631">
    <property type="protein sequence ID" value="SVC76575.1"/>
    <property type="molecule type" value="Genomic_DNA"/>
</dbReference>
<evidence type="ECO:0000256" key="1">
    <source>
        <dbReference type="SAM" id="Phobius"/>
    </source>
</evidence>
<proteinExistence type="predicted"/>
<dbReference type="SUPFAM" id="SSF103501">
    <property type="entry name" value="Respiratory nitrate reductase 1 gamma chain"/>
    <property type="match status" value="1"/>
</dbReference>
<gene>
    <name evidence="2" type="ORF">METZ01_LOCUS329429</name>
</gene>
<protein>
    <submittedName>
        <fullName evidence="2">Uncharacterized protein</fullName>
    </submittedName>
</protein>
<keyword evidence="1" id="KW-0472">Membrane</keyword>
<feature type="transmembrane region" description="Helical" evidence="1">
    <location>
        <begin position="12"/>
        <end position="30"/>
    </location>
</feature>